<evidence type="ECO:0000256" key="5">
    <source>
        <dbReference type="ARBA" id="ARBA00022989"/>
    </source>
</evidence>
<evidence type="ECO:0000256" key="7">
    <source>
        <dbReference type="RuleBase" id="RU363079"/>
    </source>
</evidence>
<evidence type="ECO:0000256" key="4">
    <source>
        <dbReference type="ARBA" id="ARBA00022729"/>
    </source>
</evidence>
<dbReference type="GO" id="GO:0016020">
    <property type="term" value="C:membrane"/>
    <property type="evidence" value="ECO:0007669"/>
    <property type="project" value="UniProtKB-SubCell"/>
</dbReference>
<dbReference type="GO" id="GO:0005737">
    <property type="term" value="C:cytoplasm"/>
    <property type="evidence" value="ECO:0007669"/>
    <property type="project" value="UniProtKB-ARBA"/>
</dbReference>
<evidence type="ECO:0000256" key="3">
    <source>
        <dbReference type="ARBA" id="ARBA00022692"/>
    </source>
</evidence>
<dbReference type="InterPro" id="IPR004240">
    <property type="entry name" value="EMP70"/>
</dbReference>
<keyword evidence="4" id="KW-0732">Signal</keyword>
<dbReference type="GO" id="GO:0072657">
    <property type="term" value="P:protein localization to membrane"/>
    <property type="evidence" value="ECO:0007669"/>
    <property type="project" value="TreeGrafter"/>
</dbReference>
<proteinExistence type="inferred from homology"/>
<keyword evidence="3 7" id="KW-0812">Transmembrane</keyword>
<keyword evidence="6 7" id="KW-0472">Membrane</keyword>
<organism evidence="8">
    <name type="scientific">Arcella intermedia</name>
    <dbReference type="NCBI Taxonomy" id="1963864"/>
    <lineage>
        <taxon>Eukaryota</taxon>
        <taxon>Amoebozoa</taxon>
        <taxon>Tubulinea</taxon>
        <taxon>Elardia</taxon>
        <taxon>Arcellinida</taxon>
        <taxon>Sphaerothecina</taxon>
        <taxon>Arcellidae</taxon>
        <taxon>Arcella</taxon>
    </lineage>
</organism>
<dbReference type="Pfam" id="PF02990">
    <property type="entry name" value="EMP70"/>
    <property type="match status" value="1"/>
</dbReference>
<evidence type="ECO:0000256" key="1">
    <source>
        <dbReference type="ARBA" id="ARBA00004141"/>
    </source>
</evidence>
<evidence type="ECO:0000256" key="6">
    <source>
        <dbReference type="ARBA" id="ARBA00023136"/>
    </source>
</evidence>
<reference evidence="8" key="1">
    <citation type="journal article" date="2020" name="J. Eukaryot. Microbiol.">
        <title>De novo Sequencing, Assembly and Annotation of the Transcriptome for the Free-Living Testate Amoeba Arcella intermedia.</title>
        <authorList>
            <person name="Ribeiro G.M."/>
            <person name="Porfirio-Sousa A.L."/>
            <person name="Maurer-Alcala X.X."/>
            <person name="Katz L.A."/>
            <person name="Lahr D.J.G."/>
        </authorList>
    </citation>
    <scope>NUCLEOTIDE SEQUENCE</scope>
</reference>
<feature type="transmembrane region" description="Helical" evidence="7">
    <location>
        <begin position="310"/>
        <end position="329"/>
    </location>
</feature>
<comment type="subcellular location">
    <subcellularLocation>
        <location evidence="1">Membrane</location>
        <topology evidence="1">Multi-pass membrane protein</topology>
    </subcellularLocation>
</comment>
<evidence type="ECO:0000256" key="2">
    <source>
        <dbReference type="ARBA" id="ARBA00005227"/>
    </source>
</evidence>
<comment type="similarity">
    <text evidence="2 7">Belongs to the nonaspanin (TM9SF) (TC 9.A.2) family.</text>
</comment>
<name>A0A6B2KZX5_9EUKA</name>
<feature type="transmembrane region" description="Helical" evidence="7">
    <location>
        <begin position="466"/>
        <end position="494"/>
    </location>
</feature>
<feature type="transmembrane region" description="Helical" evidence="7">
    <location>
        <begin position="349"/>
        <end position="371"/>
    </location>
</feature>
<dbReference type="PANTHER" id="PTHR10766">
    <property type="entry name" value="TRANSMEMBRANE 9 SUPERFAMILY PROTEIN"/>
    <property type="match status" value="1"/>
</dbReference>
<accession>A0A6B2KZX5</accession>
<evidence type="ECO:0000313" key="8">
    <source>
        <dbReference type="EMBL" id="NDV30313.1"/>
    </source>
</evidence>
<feature type="transmembrane region" description="Helical" evidence="7">
    <location>
        <begin position="537"/>
        <end position="566"/>
    </location>
</feature>
<dbReference type="PANTHER" id="PTHR10766:SF111">
    <property type="entry name" value="TRANSMEMBRANE 9 SUPERFAMILY MEMBER 2"/>
    <property type="match status" value="1"/>
</dbReference>
<feature type="transmembrane region" description="Helical" evidence="7">
    <location>
        <begin position="377"/>
        <end position="400"/>
    </location>
</feature>
<sequence length="576" mass="66126">MPVCSPSADKLETKSENLGEVITGNRIESSLYELKMLQKSTCLKLCQKDLTAQDILNFKDLIKDEYVVQWQVDSLPAAVKARSQKTGEYVYETGFSLGYESTSTDEPKQSYLNNHVHITINYNQVPSTTESEEEKQYHVILFEVEPRSIAYPSGENWEETCRQAVSGNGGQRYSLDETHPGPVIYTYSVDWKETPTTWDDRWHNYLALQGEGQIHWFSIINSLMIVFFLSGLVAMIMARTIRRDFMKYMEEEKDEVEESGWKQVRTEVFRAPRFKTLFSVLVGSGVQVISMCVVTMVFAVLGFLSPSNSGSLTTAAIVLYVWMGVAAGYSSSRIYMTFQGNHHTRNTVVTAVAFPGSVFGISFFLNFFLWYKGSSGAFPFTTMLAIMALWFCISVPLCFLGSRLAYRQEPIKLPGTVAIIKKPIPDQKWYMNPVFSVMMGGILPFGAIFIELFFIMSSIWLHRYYFLFGFLFLVFVILVITCAEMSVVMCYFQLCSEDWEWWWRSYLTSGASAFYMFLYAIFYYATRLDLDGFVPSLLYYGYSLILCLFFFVLTGTIGHLACFWFVRKIYQVIHQD</sequence>
<feature type="transmembrane region" description="Helical" evidence="7">
    <location>
        <begin position="506"/>
        <end position="525"/>
    </location>
</feature>
<protein>
    <recommendedName>
        <fullName evidence="7">Transmembrane 9 superfamily member</fullName>
    </recommendedName>
</protein>
<feature type="transmembrane region" description="Helical" evidence="7">
    <location>
        <begin position="434"/>
        <end position="460"/>
    </location>
</feature>
<dbReference type="AlphaFoldDB" id="A0A6B2KZX5"/>
<feature type="transmembrane region" description="Helical" evidence="7">
    <location>
        <begin position="277"/>
        <end position="304"/>
    </location>
</feature>
<keyword evidence="5 7" id="KW-1133">Transmembrane helix</keyword>
<dbReference type="EMBL" id="GIBP01001344">
    <property type="protein sequence ID" value="NDV30313.1"/>
    <property type="molecule type" value="Transcribed_RNA"/>
</dbReference>
<feature type="transmembrane region" description="Helical" evidence="7">
    <location>
        <begin position="214"/>
        <end position="238"/>
    </location>
</feature>